<keyword evidence="4" id="KW-0233">DNA recombination</keyword>
<dbReference type="AlphaFoldDB" id="N0B257"/>
<evidence type="ECO:0000259" key="7">
    <source>
        <dbReference type="PROSITE" id="PS51900"/>
    </source>
</evidence>
<evidence type="ECO:0000256" key="3">
    <source>
        <dbReference type="ARBA" id="ARBA00023125"/>
    </source>
</evidence>
<evidence type="ECO:0000256" key="1">
    <source>
        <dbReference type="ARBA" id="ARBA00008857"/>
    </source>
</evidence>
<dbReference type="PROSITE" id="PS51898">
    <property type="entry name" value="TYR_RECOMBINASE"/>
    <property type="match status" value="1"/>
</dbReference>
<dbReference type="GO" id="GO:0015074">
    <property type="term" value="P:DNA integration"/>
    <property type="evidence" value="ECO:0007669"/>
    <property type="project" value="UniProtKB-KW"/>
</dbReference>
<feature type="domain" description="Tyr recombinase" evidence="6">
    <location>
        <begin position="190"/>
        <end position="375"/>
    </location>
</feature>
<dbReference type="PANTHER" id="PTHR30629">
    <property type="entry name" value="PROPHAGE INTEGRASE"/>
    <property type="match status" value="1"/>
</dbReference>
<dbReference type="Proteomes" id="UP000005952">
    <property type="component" value="Chromosome"/>
</dbReference>
<evidence type="ECO:0000256" key="5">
    <source>
        <dbReference type="PROSITE-ProRule" id="PRU01248"/>
    </source>
</evidence>
<dbReference type="SUPFAM" id="SSF56349">
    <property type="entry name" value="DNA breaking-rejoining enzymes"/>
    <property type="match status" value="1"/>
</dbReference>
<dbReference type="eggNOG" id="COG0582">
    <property type="taxonomic scope" value="Bacteria"/>
</dbReference>
<dbReference type="GO" id="GO:0006310">
    <property type="term" value="P:DNA recombination"/>
    <property type="evidence" value="ECO:0007669"/>
    <property type="project" value="UniProtKB-KW"/>
</dbReference>
<feature type="domain" description="Core-binding (CB)" evidence="7">
    <location>
        <begin position="89"/>
        <end position="169"/>
    </location>
</feature>
<dbReference type="InterPro" id="IPR011010">
    <property type="entry name" value="DNA_brk_join_enz"/>
</dbReference>
<organism evidence="8 9">
    <name type="scientific">Hyphomicrobium denitrificans 1NES1</name>
    <dbReference type="NCBI Taxonomy" id="670307"/>
    <lineage>
        <taxon>Bacteria</taxon>
        <taxon>Pseudomonadati</taxon>
        <taxon>Pseudomonadota</taxon>
        <taxon>Alphaproteobacteria</taxon>
        <taxon>Hyphomicrobiales</taxon>
        <taxon>Hyphomicrobiaceae</taxon>
        <taxon>Hyphomicrobium</taxon>
    </lineage>
</organism>
<dbReference type="Gene3D" id="1.10.443.10">
    <property type="entry name" value="Intergrase catalytic core"/>
    <property type="match status" value="1"/>
</dbReference>
<dbReference type="InterPro" id="IPR053876">
    <property type="entry name" value="Phage_int_M"/>
</dbReference>
<evidence type="ECO:0000256" key="2">
    <source>
        <dbReference type="ARBA" id="ARBA00022908"/>
    </source>
</evidence>
<keyword evidence="9" id="KW-1185">Reference proteome</keyword>
<keyword evidence="2" id="KW-0229">DNA integration</keyword>
<dbReference type="EMBL" id="CP005587">
    <property type="protein sequence ID" value="AGK57008.1"/>
    <property type="molecule type" value="Genomic_DNA"/>
</dbReference>
<dbReference type="Pfam" id="PF22022">
    <property type="entry name" value="Phage_int_M"/>
    <property type="match status" value="1"/>
</dbReference>
<proteinExistence type="inferred from homology"/>
<dbReference type="PANTHER" id="PTHR30629:SF2">
    <property type="entry name" value="PROPHAGE INTEGRASE INTS-RELATED"/>
    <property type="match status" value="1"/>
</dbReference>
<dbReference type="Gene3D" id="1.10.150.130">
    <property type="match status" value="1"/>
</dbReference>
<dbReference type="InterPro" id="IPR002104">
    <property type="entry name" value="Integrase_catalytic"/>
</dbReference>
<sequence>MIRRALNGPRATYSVAKHPRLFLATNGKGGGSWRIRFRPHAGAQQCWLTITNDARNVEFDSIVNKAKELISKLELEGVDPRSARPKTGANFDTLFARWLEVYAKVHKRSWESDEKIYRRHIKRRLGSNLVRSIDRLRVIDVLDDIAKAATPIQANRCQSVISAVFSWALDEGLVRSHPALRIRRRGEERVREFVMTDDQLRAFWAKLDGMFENAAIAVRLLLITGQRLGEVVGASADELSLSGDSPEWVIPGARTKNGLRHIVPLTATAVTLFEKARDIARKPDNPFVFPARRMEPEALNGNQVSRQCKEVFREIGAGHMRLHDLRHQAATGMAQCGVPLDIRQMVQNQITGRTQTIGAVYDQYDYAPEKRRALELWERRLLAVVAGKAPPTERYGSATI</sequence>
<evidence type="ECO:0000313" key="9">
    <source>
        <dbReference type="Proteomes" id="UP000005952"/>
    </source>
</evidence>
<dbReference type="InterPro" id="IPR044068">
    <property type="entry name" value="CB"/>
</dbReference>
<name>N0B257_9HYPH</name>
<protein>
    <submittedName>
        <fullName evidence="8">DNA integration/recombination/inversion protein</fullName>
    </submittedName>
</protein>
<dbReference type="InterPro" id="IPR050808">
    <property type="entry name" value="Phage_Integrase"/>
</dbReference>
<dbReference type="CDD" id="cd00801">
    <property type="entry name" value="INT_P4_C"/>
    <property type="match status" value="1"/>
</dbReference>
<dbReference type="KEGG" id="hdt:HYPDE_26638"/>
<evidence type="ECO:0000313" key="8">
    <source>
        <dbReference type="EMBL" id="AGK57008.1"/>
    </source>
</evidence>
<reference evidence="8 9" key="1">
    <citation type="journal article" date="2013" name="Genome Announc.">
        <title>Genome sequences for three denitrifying bacterial strains isolated from a uranium- and nitrate-contaminated subsurface environment.</title>
        <authorList>
            <person name="Venkatramanan R."/>
            <person name="Prakash O."/>
            <person name="Woyke T."/>
            <person name="Chain P."/>
            <person name="Goodwin L.A."/>
            <person name="Watson D."/>
            <person name="Brooks S."/>
            <person name="Kostka J.E."/>
            <person name="Green S.J."/>
        </authorList>
    </citation>
    <scope>NUCLEOTIDE SEQUENCE [LARGE SCALE GENOMIC DNA]</scope>
    <source>
        <strain evidence="8 9">1NES1</strain>
    </source>
</reference>
<keyword evidence="3 5" id="KW-0238">DNA-binding</keyword>
<dbReference type="HOGENOM" id="CLU_027562_0_4_5"/>
<dbReference type="STRING" id="670307.HYPDE_26638"/>
<dbReference type="GO" id="GO:0003677">
    <property type="term" value="F:DNA binding"/>
    <property type="evidence" value="ECO:0007669"/>
    <property type="project" value="UniProtKB-UniRule"/>
</dbReference>
<dbReference type="Pfam" id="PF00589">
    <property type="entry name" value="Phage_integrase"/>
    <property type="match status" value="1"/>
</dbReference>
<evidence type="ECO:0000259" key="6">
    <source>
        <dbReference type="PROSITE" id="PS51898"/>
    </source>
</evidence>
<evidence type="ECO:0000256" key="4">
    <source>
        <dbReference type="ARBA" id="ARBA00023172"/>
    </source>
</evidence>
<accession>N0B257</accession>
<comment type="similarity">
    <text evidence="1">Belongs to the 'phage' integrase family.</text>
</comment>
<dbReference type="PROSITE" id="PS51900">
    <property type="entry name" value="CB"/>
    <property type="match status" value="1"/>
</dbReference>
<dbReference type="InterPro" id="IPR010998">
    <property type="entry name" value="Integrase_recombinase_N"/>
</dbReference>
<dbReference type="InterPro" id="IPR013762">
    <property type="entry name" value="Integrase-like_cat_sf"/>
</dbReference>
<gene>
    <name evidence="8" type="ORF">HYPDE_26638</name>
</gene>